<evidence type="ECO:0000313" key="3">
    <source>
        <dbReference type="Proteomes" id="UP000320762"/>
    </source>
</evidence>
<gene>
    <name evidence="2" type="ORF">BD626DRAFT_215546</name>
</gene>
<dbReference type="AlphaFoldDB" id="A0A550CKA9"/>
<sequence>MLHTTSSTPPSPSFALNEVEWTSDDESSSSNASSASRNDGAPVIRLTASHVSYRRAAVACEEERLARVNRTQDFVSHTQTERAHARHQANEVADRQGDLRRRVHHAAHKQEASQHTPSERHIADHEARTTHSLPSNAPIEAIELTPSTPYLSLPLPSSQSSSPSENGPYRPLPDPYWSEPARAQVEYDHAAGPSPVTVRPAATQQPHVRHHAPPQFDSPYWQPHPLHHSSDPRPPSKAGRSTWRGLSTMARHMGNQTAPQIHNVDHLYHLRPSTVLFRSAPISSSREHSRYRSRQRYQHSQRMLHQGASTI</sequence>
<feature type="region of interest" description="Disordered" evidence="1">
    <location>
        <begin position="1"/>
        <end position="44"/>
    </location>
</feature>
<feature type="region of interest" description="Disordered" evidence="1">
    <location>
        <begin position="279"/>
        <end position="311"/>
    </location>
</feature>
<feature type="compositionally biased region" description="Basic and acidic residues" evidence="1">
    <location>
        <begin position="79"/>
        <end position="100"/>
    </location>
</feature>
<accession>A0A550CKA9</accession>
<protein>
    <submittedName>
        <fullName evidence="2">Uncharacterized protein</fullName>
    </submittedName>
</protein>
<comment type="caution">
    <text evidence="2">The sequence shown here is derived from an EMBL/GenBank/DDBJ whole genome shotgun (WGS) entry which is preliminary data.</text>
</comment>
<feature type="compositionally biased region" description="Low complexity" evidence="1">
    <location>
        <begin position="148"/>
        <end position="164"/>
    </location>
</feature>
<feature type="region of interest" description="Disordered" evidence="1">
    <location>
        <begin position="76"/>
        <end position="136"/>
    </location>
</feature>
<organism evidence="2 3">
    <name type="scientific">Schizophyllum amplum</name>
    <dbReference type="NCBI Taxonomy" id="97359"/>
    <lineage>
        <taxon>Eukaryota</taxon>
        <taxon>Fungi</taxon>
        <taxon>Dikarya</taxon>
        <taxon>Basidiomycota</taxon>
        <taxon>Agaricomycotina</taxon>
        <taxon>Agaricomycetes</taxon>
        <taxon>Agaricomycetidae</taxon>
        <taxon>Agaricales</taxon>
        <taxon>Schizophyllaceae</taxon>
        <taxon>Schizophyllum</taxon>
    </lineage>
</organism>
<keyword evidence="3" id="KW-1185">Reference proteome</keyword>
<dbReference type="EMBL" id="VDMD01000005">
    <property type="protein sequence ID" value="TRM65224.1"/>
    <property type="molecule type" value="Genomic_DNA"/>
</dbReference>
<feature type="compositionally biased region" description="Basic and acidic residues" evidence="1">
    <location>
        <begin position="108"/>
        <end position="129"/>
    </location>
</feature>
<evidence type="ECO:0000256" key="1">
    <source>
        <dbReference type="SAM" id="MobiDB-lite"/>
    </source>
</evidence>
<name>A0A550CKA9_9AGAR</name>
<reference evidence="2 3" key="1">
    <citation type="journal article" date="2019" name="New Phytol.">
        <title>Comparative genomics reveals unique wood-decay strategies and fruiting body development in the Schizophyllaceae.</title>
        <authorList>
            <person name="Almasi E."/>
            <person name="Sahu N."/>
            <person name="Krizsan K."/>
            <person name="Balint B."/>
            <person name="Kovacs G.M."/>
            <person name="Kiss B."/>
            <person name="Cseklye J."/>
            <person name="Drula E."/>
            <person name="Henrissat B."/>
            <person name="Nagy I."/>
            <person name="Chovatia M."/>
            <person name="Adam C."/>
            <person name="LaButti K."/>
            <person name="Lipzen A."/>
            <person name="Riley R."/>
            <person name="Grigoriev I.V."/>
            <person name="Nagy L.G."/>
        </authorList>
    </citation>
    <scope>NUCLEOTIDE SEQUENCE [LARGE SCALE GENOMIC DNA]</scope>
    <source>
        <strain evidence="2 3">NL-1724</strain>
    </source>
</reference>
<evidence type="ECO:0000313" key="2">
    <source>
        <dbReference type="EMBL" id="TRM65224.1"/>
    </source>
</evidence>
<dbReference type="Proteomes" id="UP000320762">
    <property type="component" value="Unassembled WGS sequence"/>
</dbReference>
<feature type="region of interest" description="Disordered" evidence="1">
    <location>
        <begin position="191"/>
        <end position="242"/>
    </location>
</feature>
<proteinExistence type="predicted"/>
<feature type="region of interest" description="Disordered" evidence="1">
    <location>
        <begin position="148"/>
        <end position="177"/>
    </location>
</feature>